<dbReference type="Pfam" id="PF13894">
    <property type="entry name" value="zf-C2H2_4"/>
    <property type="match status" value="1"/>
</dbReference>
<feature type="domain" description="C2H2-type" evidence="16">
    <location>
        <begin position="907"/>
        <end position="934"/>
    </location>
</feature>
<keyword evidence="7 12" id="KW-0238">DNA-binding</keyword>
<feature type="domain" description="C2H2-type" evidence="16">
    <location>
        <begin position="123"/>
        <end position="146"/>
    </location>
</feature>
<feature type="region of interest" description="Disordered" evidence="14">
    <location>
        <begin position="852"/>
        <end position="876"/>
    </location>
</feature>
<accession>A0A084VJD9</accession>
<protein>
    <submittedName>
        <fullName evidence="17">AGAP000779-PB-like protein</fullName>
    </submittedName>
</protein>
<dbReference type="VEuPathDB" id="VectorBase:ASIC005356"/>
<dbReference type="InterPro" id="IPR009057">
    <property type="entry name" value="Homeodomain-like_sf"/>
</dbReference>
<gene>
    <name evidence="17" type="ORF">ZHAS_00005356</name>
</gene>
<dbReference type="GO" id="GO:0005634">
    <property type="term" value="C:nucleus"/>
    <property type="evidence" value="ECO:0007669"/>
    <property type="project" value="UniProtKB-SubCell"/>
</dbReference>
<dbReference type="GO" id="GO:0000978">
    <property type="term" value="F:RNA polymerase II cis-regulatory region sequence-specific DNA binding"/>
    <property type="evidence" value="ECO:0007669"/>
    <property type="project" value="TreeGrafter"/>
</dbReference>
<evidence type="ECO:0000256" key="6">
    <source>
        <dbReference type="ARBA" id="ARBA00022833"/>
    </source>
</evidence>
<evidence type="ECO:0000256" key="7">
    <source>
        <dbReference type="ARBA" id="ARBA00023125"/>
    </source>
</evidence>
<feature type="region of interest" description="Disordered" evidence="14">
    <location>
        <begin position="720"/>
        <end position="751"/>
    </location>
</feature>
<evidence type="ECO:0000256" key="2">
    <source>
        <dbReference type="ARBA" id="ARBA00006991"/>
    </source>
</evidence>
<dbReference type="OMA" id="SYCKREP"/>
<evidence type="ECO:0000256" key="8">
    <source>
        <dbReference type="ARBA" id="ARBA00023155"/>
    </source>
</evidence>
<feature type="compositionally biased region" description="Basic and acidic residues" evidence="14">
    <location>
        <begin position="413"/>
        <end position="424"/>
    </location>
</feature>
<dbReference type="SMART" id="SM00389">
    <property type="entry name" value="HOX"/>
    <property type="match status" value="1"/>
</dbReference>
<feature type="domain" description="C2H2-type" evidence="16">
    <location>
        <begin position="879"/>
        <end position="906"/>
    </location>
</feature>
<feature type="compositionally biased region" description="Acidic residues" evidence="14">
    <location>
        <begin position="45"/>
        <end position="54"/>
    </location>
</feature>
<keyword evidence="3" id="KW-0479">Metal-binding</keyword>
<dbReference type="InterPro" id="IPR036236">
    <property type="entry name" value="Znf_C2H2_sf"/>
</dbReference>
<feature type="DNA-binding region" description="Homeobox" evidence="12">
    <location>
        <begin position="524"/>
        <end position="583"/>
    </location>
</feature>
<dbReference type="FunFam" id="3.30.160.60:FF:000013">
    <property type="entry name" value="Putative zinc finger E-box-binding homeobox 2"/>
    <property type="match status" value="2"/>
</dbReference>
<evidence type="ECO:0000259" key="15">
    <source>
        <dbReference type="PROSITE" id="PS50071"/>
    </source>
</evidence>
<dbReference type="PROSITE" id="PS00027">
    <property type="entry name" value="HOMEOBOX_1"/>
    <property type="match status" value="1"/>
</dbReference>
<feature type="domain" description="C2H2-type" evidence="16">
    <location>
        <begin position="182"/>
        <end position="209"/>
    </location>
</feature>
<feature type="region of interest" description="Disordered" evidence="14">
    <location>
        <begin position="88"/>
        <end position="120"/>
    </location>
</feature>
<dbReference type="VEuPathDB" id="VectorBase:ASIS021438"/>
<dbReference type="PROSITE" id="PS50157">
    <property type="entry name" value="ZINC_FINGER_C2H2_2"/>
    <property type="match status" value="7"/>
</dbReference>
<evidence type="ECO:0000256" key="10">
    <source>
        <dbReference type="ARBA" id="ARBA00023242"/>
    </source>
</evidence>
<comment type="similarity">
    <text evidence="2">Belongs to the krueppel C2H2-type zinc-finger protein family.</text>
</comment>
<dbReference type="GO" id="GO:0008270">
    <property type="term" value="F:zinc ion binding"/>
    <property type="evidence" value="ECO:0007669"/>
    <property type="project" value="UniProtKB-KW"/>
</dbReference>
<dbReference type="GO" id="GO:0000981">
    <property type="term" value="F:DNA-binding transcription factor activity, RNA polymerase II-specific"/>
    <property type="evidence" value="ECO:0007669"/>
    <property type="project" value="InterPro"/>
</dbReference>
<evidence type="ECO:0000256" key="1">
    <source>
        <dbReference type="ARBA" id="ARBA00004123"/>
    </source>
</evidence>
<reference evidence="17 19" key="1">
    <citation type="journal article" date="2014" name="BMC Genomics">
        <title>Genome sequence of Anopheles sinensis provides insight into genetics basis of mosquito competence for malaria parasites.</title>
        <authorList>
            <person name="Zhou D."/>
            <person name="Zhang D."/>
            <person name="Ding G."/>
            <person name="Shi L."/>
            <person name="Hou Q."/>
            <person name="Ye Y."/>
            <person name="Xu Y."/>
            <person name="Zhou H."/>
            <person name="Xiong C."/>
            <person name="Li S."/>
            <person name="Yu J."/>
            <person name="Hong S."/>
            <person name="Yu X."/>
            <person name="Zou P."/>
            <person name="Chen C."/>
            <person name="Chang X."/>
            <person name="Wang W."/>
            <person name="Lv Y."/>
            <person name="Sun Y."/>
            <person name="Ma L."/>
            <person name="Shen B."/>
            <person name="Zhu C."/>
        </authorList>
    </citation>
    <scope>NUCLEOTIDE SEQUENCE [LARGE SCALE GENOMIC DNA]</scope>
</reference>
<feature type="compositionally biased region" description="Basic and acidic residues" evidence="14">
    <location>
        <begin position="342"/>
        <end position="351"/>
    </location>
</feature>
<evidence type="ECO:0000256" key="12">
    <source>
        <dbReference type="PROSITE-ProRule" id="PRU00108"/>
    </source>
</evidence>
<evidence type="ECO:0000313" key="17">
    <source>
        <dbReference type="EMBL" id="KFB38083.1"/>
    </source>
</evidence>
<dbReference type="PANTHER" id="PTHR24391:SF27">
    <property type="entry name" value="ZINC FINGER PROTEIN 1"/>
    <property type="match status" value="1"/>
</dbReference>
<keyword evidence="10 12" id="KW-0539">Nucleus</keyword>
<dbReference type="STRING" id="74873.A0A084VJD9"/>
<evidence type="ECO:0000256" key="13">
    <source>
        <dbReference type="RuleBase" id="RU000682"/>
    </source>
</evidence>
<feature type="compositionally biased region" description="Basic and acidic residues" evidence="14">
    <location>
        <begin position="31"/>
        <end position="44"/>
    </location>
</feature>
<dbReference type="Gene3D" id="3.30.160.60">
    <property type="entry name" value="Classic Zinc Finger"/>
    <property type="match status" value="6"/>
</dbReference>
<evidence type="ECO:0000256" key="9">
    <source>
        <dbReference type="ARBA" id="ARBA00023163"/>
    </source>
</evidence>
<feature type="compositionally biased region" description="Gly residues" evidence="14">
    <location>
        <begin position="584"/>
        <end position="605"/>
    </location>
</feature>
<proteinExistence type="inferred from homology"/>
<dbReference type="FunFam" id="3.30.160.60:FF:000045">
    <property type="entry name" value="ZFP69 zinc finger protein B"/>
    <property type="match status" value="1"/>
</dbReference>
<dbReference type="OrthoDB" id="7491548at2759"/>
<dbReference type="PANTHER" id="PTHR24391">
    <property type="entry name" value="HISTONE H4 TRANSCRIPTION FACTOR-RELATED"/>
    <property type="match status" value="1"/>
</dbReference>
<evidence type="ECO:0000256" key="5">
    <source>
        <dbReference type="ARBA" id="ARBA00022771"/>
    </source>
</evidence>
<dbReference type="PROSITE" id="PS00028">
    <property type="entry name" value="ZINC_FINGER_C2H2_1"/>
    <property type="match status" value="4"/>
</dbReference>
<keyword evidence="19" id="KW-1185">Reference proteome</keyword>
<dbReference type="SUPFAM" id="SSF46689">
    <property type="entry name" value="Homeodomain-like"/>
    <property type="match status" value="1"/>
</dbReference>
<dbReference type="EMBL" id="KE524867">
    <property type="protein sequence ID" value="KFB38083.1"/>
    <property type="molecule type" value="Genomic_DNA"/>
</dbReference>
<keyword evidence="6" id="KW-0862">Zinc</keyword>
<evidence type="ECO:0000313" key="18">
    <source>
        <dbReference type="EnsemblMetazoa" id="ASIC005356-PA"/>
    </source>
</evidence>
<organism evidence="18 19">
    <name type="scientific">Anopheles sinensis</name>
    <name type="common">Mosquito</name>
    <dbReference type="NCBI Taxonomy" id="74873"/>
    <lineage>
        <taxon>Eukaryota</taxon>
        <taxon>Metazoa</taxon>
        <taxon>Ecdysozoa</taxon>
        <taxon>Arthropoda</taxon>
        <taxon>Hexapoda</taxon>
        <taxon>Insecta</taxon>
        <taxon>Pterygota</taxon>
        <taxon>Neoptera</taxon>
        <taxon>Endopterygota</taxon>
        <taxon>Diptera</taxon>
        <taxon>Nematocera</taxon>
        <taxon>Culicoidea</taxon>
        <taxon>Culicidae</taxon>
        <taxon>Anophelinae</taxon>
        <taxon>Anopheles</taxon>
    </lineage>
</organism>
<dbReference type="EMBL" id="ATLV01013543">
    <property type="status" value="NOT_ANNOTATED_CDS"/>
    <property type="molecule type" value="Genomic_DNA"/>
</dbReference>
<dbReference type="InterPro" id="IPR001356">
    <property type="entry name" value="HD"/>
</dbReference>
<evidence type="ECO:0000259" key="16">
    <source>
        <dbReference type="PROSITE" id="PS50157"/>
    </source>
</evidence>
<reference evidence="18" key="2">
    <citation type="submission" date="2020-05" db="UniProtKB">
        <authorList>
            <consortium name="EnsemblMetazoa"/>
        </authorList>
    </citation>
    <scope>IDENTIFICATION</scope>
</reference>
<keyword evidence="9" id="KW-0804">Transcription</keyword>
<dbReference type="SMART" id="SM00355">
    <property type="entry name" value="ZnF_C2H2"/>
    <property type="match status" value="8"/>
</dbReference>
<feature type="region of interest" description="Disordered" evidence="14">
    <location>
        <begin position="27"/>
        <end position="56"/>
    </location>
</feature>
<feature type="domain" description="C2H2-type" evidence="16">
    <location>
        <begin position="210"/>
        <end position="241"/>
    </location>
</feature>
<feature type="compositionally biased region" description="Low complexity" evidence="14">
    <location>
        <begin position="92"/>
        <end position="114"/>
    </location>
</feature>
<dbReference type="GO" id="GO:0000122">
    <property type="term" value="P:negative regulation of transcription by RNA polymerase II"/>
    <property type="evidence" value="ECO:0007669"/>
    <property type="project" value="UniProtKB-ARBA"/>
</dbReference>
<feature type="region of interest" description="Disordered" evidence="14">
    <location>
        <begin position="579"/>
        <end position="624"/>
    </location>
</feature>
<sequence length="968" mass="104085">MEPFPVGSNRASGDLIGSRLQAKCVSLLQQQEHKDRQRKQHEQGADDEEEEDIEVEHRSTPLDFLMASVQSQATALHQQEEPPYGRNALVVSPAQSGNSNASSAGSLAAGSSPQDADGHGPMYHCSQCQATFTNRDQYERHEQLHTPSALVNCKVCHKTFANVYRLQRHMISHDESTLLRKFKCNDCDKAFKFKHHLKEHVRIHSGEKPFACNNCGKRFSHSGSYSSHMTSKNDEHSSTRRRSNSIERQMDVLSASGSNVDVGENARHSPVVSSSDSSDRMEVDGETANESGSFLGSGDGKMVSAQIERGDVQDFQHDGSKKCETVADASDETREPPSTLEPPKDGGESAKNDGTQLENTVPLLPHASKREPIDDEMNGKESVQSELPDQSPQQEGGSSEPVTVKGEPEDDREGNAEGEMEHEPMAGGSAGSSTPVGSPSLSSSASATSLSLASSLVAATQPHCLYCNEHFASQAELLHHTQILCKRSLLHNQFVAAAAAAASTGLGMGPGNMGAAGGTGSGGKVRVRTAISEEQQNELKKYYARNSKPSRDEFQTIAQHVKMEARVVQVWFQNNRSRERKMGSLGGGGRQYPNGGGSGGIGGSGAPTSPLHADRAPSVVAGQETAADQPLDLSVKKELFITAAEVTAAAAEALLTAAGNTSATATGGSLPAGLLQVAAGQADTMSALNEAINLTIRTPCSPNAFYYNDIHPIHGVPATQGHAGGNPLQDGFGGGSGGTRDTPSPQEARGQYHHYHPQPHTLVQYGQGPYSGMLHSHHPVGLEHLFRRQISPELSGVASGGASLASLSPGTRELVQDAASSGPYDSKYYNPFDKQLLQSMLNVPKRMGGPYGGSGIGSSTTIGKDTNTQQQPPDAEGQYVCDQCDKTFSKHSSLQRHKYEHSGQRPYKCMDCPKAFKHKHHLTEHKRLHSGEKPFQCCKCLKRFSHSGSYSQHMNHRYSYCKPYREGK</sequence>
<feature type="compositionally biased region" description="Basic and acidic residues" evidence="14">
    <location>
        <begin position="231"/>
        <end position="250"/>
    </location>
</feature>
<dbReference type="InterPro" id="IPR017970">
    <property type="entry name" value="Homeobox_CS"/>
</dbReference>
<evidence type="ECO:0000256" key="11">
    <source>
        <dbReference type="PROSITE-ProRule" id="PRU00042"/>
    </source>
</evidence>
<feature type="compositionally biased region" description="Low complexity" evidence="14">
    <location>
        <begin position="431"/>
        <end position="445"/>
    </location>
</feature>
<evidence type="ECO:0000256" key="4">
    <source>
        <dbReference type="ARBA" id="ARBA00022737"/>
    </source>
</evidence>
<evidence type="ECO:0000256" key="3">
    <source>
        <dbReference type="ARBA" id="ARBA00022723"/>
    </source>
</evidence>
<feature type="region of interest" description="Disordered" evidence="14">
    <location>
        <begin position="223"/>
        <end position="445"/>
    </location>
</feature>
<evidence type="ECO:0000256" key="14">
    <source>
        <dbReference type="SAM" id="MobiDB-lite"/>
    </source>
</evidence>
<feature type="domain" description="C2H2-type" evidence="16">
    <location>
        <begin position="935"/>
        <end position="963"/>
    </location>
</feature>
<comment type="subcellular location">
    <subcellularLocation>
        <location evidence="1 12 13">Nucleus</location>
    </subcellularLocation>
</comment>
<dbReference type="AlphaFoldDB" id="A0A084VJD9"/>
<dbReference type="CDD" id="cd00086">
    <property type="entry name" value="homeodomain"/>
    <property type="match status" value="1"/>
</dbReference>
<dbReference type="FunFam" id="3.30.160.60:FF:000744">
    <property type="entry name" value="zinc finger E-box-binding homeobox 1"/>
    <property type="match status" value="1"/>
</dbReference>
<dbReference type="Pfam" id="PF00046">
    <property type="entry name" value="Homeodomain"/>
    <property type="match status" value="1"/>
</dbReference>
<dbReference type="InterPro" id="IPR051574">
    <property type="entry name" value="ZnF_E-box_Homeobox"/>
</dbReference>
<dbReference type="InterPro" id="IPR013087">
    <property type="entry name" value="Znf_C2H2_type"/>
</dbReference>
<dbReference type="Pfam" id="PF00096">
    <property type="entry name" value="zf-C2H2"/>
    <property type="match status" value="4"/>
</dbReference>
<dbReference type="Proteomes" id="UP000030765">
    <property type="component" value="Unassembled WGS sequence"/>
</dbReference>
<dbReference type="FunFam" id="3.30.160.60:FF:000188">
    <property type="entry name" value="Zinc finger protein 787"/>
    <property type="match status" value="1"/>
</dbReference>
<dbReference type="EMBL" id="ATLV01013542">
    <property type="status" value="NOT_ANNOTATED_CDS"/>
    <property type="molecule type" value="Genomic_DNA"/>
</dbReference>
<name>A0A084VJD9_ANOSI</name>
<feature type="compositionally biased region" description="Basic and acidic residues" evidence="14">
    <location>
        <begin position="308"/>
        <end position="335"/>
    </location>
</feature>
<feature type="domain" description="Homeobox" evidence="15">
    <location>
        <begin position="522"/>
        <end position="582"/>
    </location>
</feature>
<dbReference type="PROSITE" id="PS50071">
    <property type="entry name" value="HOMEOBOX_2"/>
    <property type="match status" value="1"/>
</dbReference>
<feature type="compositionally biased region" description="Polar residues" evidence="14">
    <location>
        <begin position="381"/>
        <end position="401"/>
    </location>
</feature>
<feature type="domain" description="C2H2-type" evidence="16">
    <location>
        <begin position="151"/>
        <end position="178"/>
    </location>
</feature>
<dbReference type="EnsemblMetazoa" id="ASIC005356-RA">
    <property type="protein sequence ID" value="ASIC005356-PA"/>
    <property type="gene ID" value="ASIC005356"/>
</dbReference>
<keyword evidence="5 11" id="KW-0863">Zinc-finger</keyword>
<keyword evidence="4" id="KW-0677">Repeat</keyword>
<keyword evidence="8 12" id="KW-0371">Homeobox</keyword>
<dbReference type="Gene3D" id="1.10.10.60">
    <property type="entry name" value="Homeodomain-like"/>
    <property type="match status" value="1"/>
</dbReference>
<dbReference type="SUPFAM" id="SSF57667">
    <property type="entry name" value="beta-beta-alpha zinc fingers"/>
    <property type="match status" value="4"/>
</dbReference>
<evidence type="ECO:0000313" key="19">
    <source>
        <dbReference type="Proteomes" id="UP000030765"/>
    </source>
</evidence>